<protein>
    <recommendedName>
        <fullName evidence="3">Secreted protein</fullName>
    </recommendedName>
</protein>
<feature type="chain" id="PRO_5002434683" description="Secreted protein" evidence="1">
    <location>
        <begin position="26"/>
        <end position="72"/>
    </location>
</feature>
<sequence>MNLLFLFSVTGARLWARLLWQSAHCRGDARRTRFPFYRDMVLSDQCSRLVTHTHTHTRRHTTHTLYIFSRAD</sequence>
<reference evidence="2" key="1">
    <citation type="submission" date="2014-11" db="EMBL/GenBank/DDBJ databases">
        <authorList>
            <person name="Amaro Gonzalez C."/>
        </authorList>
    </citation>
    <scope>NUCLEOTIDE SEQUENCE</scope>
</reference>
<accession>A0A0E9W830</accession>
<organism evidence="2">
    <name type="scientific">Anguilla anguilla</name>
    <name type="common">European freshwater eel</name>
    <name type="synonym">Muraena anguilla</name>
    <dbReference type="NCBI Taxonomy" id="7936"/>
    <lineage>
        <taxon>Eukaryota</taxon>
        <taxon>Metazoa</taxon>
        <taxon>Chordata</taxon>
        <taxon>Craniata</taxon>
        <taxon>Vertebrata</taxon>
        <taxon>Euteleostomi</taxon>
        <taxon>Actinopterygii</taxon>
        <taxon>Neopterygii</taxon>
        <taxon>Teleostei</taxon>
        <taxon>Anguilliformes</taxon>
        <taxon>Anguillidae</taxon>
        <taxon>Anguilla</taxon>
    </lineage>
</organism>
<evidence type="ECO:0008006" key="3">
    <source>
        <dbReference type="Google" id="ProtNLM"/>
    </source>
</evidence>
<name>A0A0E9W830_ANGAN</name>
<reference evidence="2" key="2">
    <citation type="journal article" date="2015" name="Fish Shellfish Immunol.">
        <title>Early steps in the European eel (Anguilla anguilla)-Vibrio vulnificus interaction in the gills: Role of the RtxA13 toxin.</title>
        <authorList>
            <person name="Callol A."/>
            <person name="Pajuelo D."/>
            <person name="Ebbesson L."/>
            <person name="Teles M."/>
            <person name="MacKenzie S."/>
            <person name="Amaro C."/>
        </authorList>
    </citation>
    <scope>NUCLEOTIDE SEQUENCE</scope>
</reference>
<keyword evidence="1" id="KW-0732">Signal</keyword>
<evidence type="ECO:0000256" key="1">
    <source>
        <dbReference type="SAM" id="SignalP"/>
    </source>
</evidence>
<dbReference type="EMBL" id="GBXM01022043">
    <property type="protein sequence ID" value="JAH86534.1"/>
    <property type="molecule type" value="Transcribed_RNA"/>
</dbReference>
<evidence type="ECO:0000313" key="2">
    <source>
        <dbReference type="EMBL" id="JAH86534.1"/>
    </source>
</evidence>
<proteinExistence type="predicted"/>
<feature type="signal peptide" evidence="1">
    <location>
        <begin position="1"/>
        <end position="25"/>
    </location>
</feature>
<dbReference type="AlphaFoldDB" id="A0A0E9W830"/>